<gene>
    <name evidence="1" type="ORF">F4820DRAFT_463491</name>
</gene>
<keyword evidence="2" id="KW-1185">Reference proteome</keyword>
<evidence type="ECO:0000313" key="1">
    <source>
        <dbReference type="EMBL" id="KAI4862714.1"/>
    </source>
</evidence>
<organism evidence="1 2">
    <name type="scientific">Hypoxylon rubiginosum</name>
    <dbReference type="NCBI Taxonomy" id="110542"/>
    <lineage>
        <taxon>Eukaryota</taxon>
        <taxon>Fungi</taxon>
        <taxon>Dikarya</taxon>
        <taxon>Ascomycota</taxon>
        <taxon>Pezizomycotina</taxon>
        <taxon>Sordariomycetes</taxon>
        <taxon>Xylariomycetidae</taxon>
        <taxon>Xylariales</taxon>
        <taxon>Hypoxylaceae</taxon>
        <taxon>Hypoxylon</taxon>
    </lineage>
</organism>
<protein>
    <submittedName>
        <fullName evidence="1">Uncharacterized protein</fullName>
    </submittedName>
</protein>
<dbReference type="Proteomes" id="UP001497700">
    <property type="component" value="Unassembled WGS sequence"/>
</dbReference>
<sequence length="364" mass="41350">MAENTGEQGPPVADPYDYRVRVGDGWTLGDGTFDRVRESRKTKRDVPRPSHVDVAFRSMSALSSLQLSRDAPITTTTIDVVTNELWNYLPPQVRDIAAVPSPSGPELWSSDDQQLAEMYDRMNNDPTAHNKQGEYNLYADLKGKQWVFWPIWVEDQWGKDFVVIAWHAYAAPETPNRYDRIGTWVIYDPRRNPEPDQDGKHSPITQRLDRINVRLSQFFKRGKFHISGAAGSYGNCSPMGLNETSSGERCYATIKELLNNLISTTITNEKVDRNHGWPSLSRWVFPYLYRVEMTGIVAWTVMASHGWDARIAIEALEPKLGWEVVVDGQRRMLGPTDLSGPARAPPITDQDYRLDPNAVARPQY</sequence>
<reference evidence="1 2" key="1">
    <citation type="journal article" date="2022" name="New Phytol.">
        <title>Ecological generalism drives hyperdiversity of secondary metabolite gene clusters in xylarialean endophytes.</title>
        <authorList>
            <person name="Franco M.E.E."/>
            <person name="Wisecaver J.H."/>
            <person name="Arnold A.E."/>
            <person name="Ju Y.M."/>
            <person name="Slot J.C."/>
            <person name="Ahrendt S."/>
            <person name="Moore L.P."/>
            <person name="Eastman K.E."/>
            <person name="Scott K."/>
            <person name="Konkel Z."/>
            <person name="Mondo S.J."/>
            <person name="Kuo A."/>
            <person name="Hayes R.D."/>
            <person name="Haridas S."/>
            <person name="Andreopoulos B."/>
            <person name="Riley R."/>
            <person name="LaButti K."/>
            <person name="Pangilinan J."/>
            <person name="Lipzen A."/>
            <person name="Amirebrahimi M."/>
            <person name="Yan J."/>
            <person name="Adam C."/>
            <person name="Keymanesh K."/>
            <person name="Ng V."/>
            <person name="Louie K."/>
            <person name="Northen T."/>
            <person name="Drula E."/>
            <person name="Henrissat B."/>
            <person name="Hsieh H.M."/>
            <person name="Youens-Clark K."/>
            <person name="Lutzoni F."/>
            <person name="Miadlikowska J."/>
            <person name="Eastwood D.C."/>
            <person name="Hamelin R.C."/>
            <person name="Grigoriev I.V."/>
            <person name="U'Ren J.M."/>
        </authorList>
    </citation>
    <scope>NUCLEOTIDE SEQUENCE [LARGE SCALE GENOMIC DNA]</scope>
    <source>
        <strain evidence="1 2">CBS 119005</strain>
    </source>
</reference>
<comment type="caution">
    <text evidence="1">The sequence shown here is derived from an EMBL/GenBank/DDBJ whole genome shotgun (WGS) entry which is preliminary data.</text>
</comment>
<accession>A0ACB9YTP3</accession>
<evidence type="ECO:0000313" key="2">
    <source>
        <dbReference type="Proteomes" id="UP001497700"/>
    </source>
</evidence>
<name>A0ACB9YTP3_9PEZI</name>
<dbReference type="EMBL" id="MU393520">
    <property type="protein sequence ID" value="KAI4862714.1"/>
    <property type="molecule type" value="Genomic_DNA"/>
</dbReference>
<proteinExistence type="predicted"/>